<accession>A0A5C6DUU3</accession>
<evidence type="ECO:0000256" key="3">
    <source>
        <dbReference type="SAM" id="SignalP"/>
    </source>
</evidence>
<feature type="transmembrane region" description="Helical" evidence="2">
    <location>
        <begin position="344"/>
        <end position="365"/>
    </location>
</feature>
<feature type="region of interest" description="Disordered" evidence="1">
    <location>
        <begin position="420"/>
        <end position="448"/>
    </location>
</feature>
<comment type="caution">
    <text evidence="4">The sequence shown here is derived from an EMBL/GenBank/DDBJ whole genome shotgun (WGS) entry which is preliminary data.</text>
</comment>
<keyword evidence="2" id="KW-0812">Transmembrane</keyword>
<evidence type="ECO:0000256" key="1">
    <source>
        <dbReference type="SAM" id="MobiDB-lite"/>
    </source>
</evidence>
<proteinExistence type="predicted"/>
<keyword evidence="2" id="KW-0472">Membrane</keyword>
<feature type="chain" id="PRO_5022792186" description="DUF4350 domain-containing protein" evidence="3">
    <location>
        <begin position="18"/>
        <end position="448"/>
    </location>
</feature>
<dbReference type="AlphaFoldDB" id="A0A5C6DUU3"/>
<dbReference type="RefSeq" id="WP_146525051.1">
    <property type="nucleotide sequence ID" value="NZ_SJPV01000002.1"/>
</dbReference>
<organism evidence="4 5">
    <name type="scientific">Novipirellula artificiosorum</name>
    <dbReference type="NCBI Taxonomy" id="2528016"/>
    <lineage>
        <taxon>Bacteria</taxon>
        <taxon>Pseudomonadati</taxon>
        <taxon>Planctomycetota</taxon>
        <taxon>Planctomycetia</taxon>
        <taxon>Pirellulales</taxon>
        <taxon>Pirellulaceae</taxon>
        <taxon>Novipirellula</taxon>
    </lineage>
</organism>
<keyword evidence="5" id="KW-1185">Reference proteome</keyword>
<protein>
    <recommendedName>
        <fullName evidence="6">DUF4350 domain-containing protein</fullName>
    </recommendedName>
</protein>
<evidence type="ECO:0000313" key="4">
    <source>
        <dbReference type="EMBL" id="TWU40428.1"/>
    </source>
</evidence>
<evidence type="ECO:0000313" key="5">
    <source>
        <dbReference type="Proteomes" id="UP000319143"/>
    </source>
</evidence>
<dbReference type="Proteomes" id="UP000319143">
    <property type="component" value="Unassembled WGS sequence"/>
</dbReference>
<sequence length="448" mass="48969" precursor="true">MNSAKLIVCLVILVAAAGCNRLSTEYGHSSGVQGRQSLNGFGALRETFVQAGLNDRDIRRLTQRVERCDIIVWTPEYLTSIQSDATRWFDRWLRRGGHTLVFVIPDSGSETDYWLQASRLASAEQRLEYRRRAARSINQRMQWRLNRTTMPTNGWFVSEPLVQRRGFSKTDGPWARGALSQLEGETKKEIEFRLKPFVREDPQASGATSTATVPIPANTSDLGPTGPGSPTYLFPGAATPTSTDVDFVSLVQSESGLPIVAKIESAKWKDSKIIVIAGGSLVTNFAMTDPFSAALTAKIVQSSLASNPPDGRVGFISAAPTSLPVSEPDASVPKASGMELLTTWPISLVTIHAVLLGLVICLMLLPSLGRPKRVRYSVQGDFGDHLDAVASLMNRAGGEDYARSRIREYMRQIHGETTVSATATKQDTMAPQVTYNTSTDHSDPRTKP</sequence>
<name>A0A5C6DUU3_9BACT</name>
<gene>
    <name evidence="4" type="ORF">Poly41_12600</name>
</gene>
<feature type="signal peptide" evidence="3">
    <location>
        <begin position="1"/>
        <end position="17"/>
    </location>
</feature>
<keyword evidence="2" id="KW-1133">Transmembrane helix</keyword>
<evidence type="ECO:0000256" key="2">
    <source>
        <dbReference type="SAM" id="Phobius"/>
    </source>
</evidence>
<feature type="compositionally biased region" description="Polar residues" evidence="1">
    <location>
        <begin position="420"/>
        <end position="439"/>
    </location>
</feature>
<evidence type="ECO:0008006" key="6">
    <source>
        <dbReference type="Google" id="ProtNLM"/>
    </source>
</evidence>
<keyword evidence="3" id="KW-0732">Signal</keyword>
<reference evidence="4 5" key="1">
    <citation type="submission" date="2019-02" db="EMBL/GenBank/DDBJ databases">
        <title>Deep-cultivation of Planctomycetes and their phenomic and genomic characterization uncovers novel biology.</title>
        <authorList>
            <person name="Wiegand S."/>
            <person name="Jogler M."/>
            <person name="Boedeker C."/>
            <person name="Pinto D."/>
            <person name="Vollmers J."/>
            <person name="Rivas-Marin E."/>
            <person name="Kohn T."/>
            <person name="Peeters S.H."/>
            <person name="Heuer A."/>
            <person name="Rast P."/>
            <person name="Oberbeckmann S."/>
            <person name="Bunk B."/>
            <person name="Jeske O."/>
            <person name="Meyerdierks A."/>
            <person name="Storesund J.E."/>
            <person name="Kallscheuer N."/>
            <person name="Luecker S."/>
            <person name="Lage O.M."/>
            <person name="Pohl T."/>
            <person name="Merkel B.J."/>
            <person name="Hornburger P."/>
            <person name="Mueller R.-W."/>
            <person name="Bruemmer F."/>
            <person name="Labrenz M."/>
            <person name="Spormann A.M."/>
            <person name="Op Den Camp H."/>
            <person name="Overmann J."/>
            <person name="Amann R."/>
            <person name="Jetten M.S.M."/>
            <person name="Mascher T."/>
            <person name="Medema M.H."/>
            <person name="Devos D.P."/>
            <person name="Kaster A.-K."/>
            <person name="Ovreas L."/>
            <person name="Rohde M."/>
            <person name="Galperin M.Y."/>
            <person name="Jogler C."/>
        </authorList>
    </citation>
    <scope>NUCLEOTIDE SEQUENCE [LARGE SCALE GENOMIC DNA]</scope>
    <source>
        <strain evidence="4 5">Poly41</strain>
    </source>
</reference>
<dbReference type="EMBL" id="SJPV01000002">
    <property type="protein sequence ID" value="TWU40428.1"/>
    <property type="molecule type" value="Genomic_DNA"/>
</dbReference>
<dbReference type="PROSITE" id="PS51257">
    <property type="entry name" value="PROKAR_LIPOPROTEIN"/>
    <property type="match status" value="1"/>
</dbReference>
<dbReference type="OrthoDB" id="258729at2"/>